<evidence type="ECO:0000313" key="3">
    <source>
        <dbReference type="Proteomes" id="UP000821866"/>
    </source>
</evidence>
<feature type="transmembrane region" description="Helical" evidence="1">
    <location>
        <begin position="85"/>
        <end position="107"/>
    </location>
</feature>
<feature type="transmembrane region" description="Helical" evidence="1">
    <location>
        <begin position="119"/>
        <end position="138"/>
    </location>
</feature>
<proteinExistence type="predicted"/>
<gene>
    <name evidence="2" type="ORF">HPB51_018673</name>
</gene>
<dbReference type="Proteomes" id="UP000821866">
    <property type="component" value="Chromosome 8"/>
</dbReference>
<organism evidence="2 3">
    <name type="scientific">Rhipicephalus microplus</name>
    <name type="common">Cattle tick</name>
    <name type="synonym">Boophilus microplus</name>
    <dbReference type="NCBI Taxonomy" id="6941"/>
    <lineage>
        <taxon>Eukaryota</taxon>
        <taxon>Metazoa</taxon>
        <taxon>Ecdysozoa</taxon>
        <taxon>Arthropoda</taxon>
        <taxon>Chelicerata</taxon>
        <taxon>Arachnida</taxon>
        <taxon>Acari</taxon>
        <taxon>Parasitiformes</taxon>
        <taxon>Ixodida</taxon>
        <taxon>Ixodoidea</taxon>
        <taxon>Ixodidae</taxon>
        <taxon>Rhipicephalinae</taxon>
        <taxon>Rhipicephalus</taxon>
        <taxon>Boophilus</taxon>
    </lineage>
</organism>
<dbReference type="InterPro" id="IPR036224">
    <property type="entry name" value="GINS_bundle-like_dom_sf"/>
</dbReference>
<reference evidence="2" key="1">
    <citation type="journal article" date="2020" name="Cell">
        <title>Large-Scale Comparative Analyses of Tick Genomes Elucidate Their Genetic Diversity and Vector Capacities.</title>
        <authorList>
            <consortium name="Tick Genome and Microbiome Consortium (TIGMIC)"/>
            <person name="Jia N."/>
            <person name="Wang J."/>
            <person name="Shi W."/>
            <person name="Du L."/>
            <person name="Sun Y."/>
            <person name="Zhan W."/>
            <person name="Jiang J.F."/>
            <person name="Wang Q."/>
            <person name="Zhang B."/>
            <person name="Ji P."/>
            <person name="Bell-Sakyi L."/>
            <person name="Cui X.M."/>
            <person name="Yuan T.T."/>
            <person name="Jiang B.G."/>
            <person name="Yang W.F."/>
            <person name="Lam T.T."/>
            <person name="Chang Q.C."/>
            <person name="Ding S.J."/>
            <person name="Wang X.J."/>
            <person name="Zhu J.G."/>
            <person name="Ruan X.D."/>
            <person name="Zhao L."/>
            <person name="Wei J.T."/>
            <person name="Ye R.Z."/>
            <person name="Que T.C."/>
            <person name="Du C.H."/>
            <person name="Zhou Y.H."/>
            <person name="Cheng J.X."/>
            <person name="Dai P.F."/>
            <person name="Guo W.B."/>
            <person name="Han X.H."/>
            <person name="Huang E.J."/>
            <person name="Li L.F."/>
            <person name="Wei W."/>
            <person name="Gao Y.C."/>
            <person name="Liu J.Z."/>
            <person name="Shao H.Z."/>
            <person name="Wang X."/>
            <person name="Wang C.C."/>
            <person name="Yang T.C."/>
            <person name="Huo Q.B."/>
            <person name="Li W."/>
            <person name="Chen H.Y."/>
            <person name="Chen S.E."/>
            <person name="Zhou L.G."/>
            <person name="Ni X.B."/>
            <person name="Tian J.H."/>
            <person name="Sheng Y."/>
            <person name="Liu T."/>
            <person name="Pan Y.S."/>
            <person name="Xia L.Y."/>
            <person name="Li J."/>
            <person name="Zhao F."/>
            <person name="Cao W.C."/>
        </authorList>
    </citation>
    <scope>NUCLEOTIDE SEQUENCE</scope>
    <source>
        <strain evidence="2">Rmic-2018</strain>
    </source>
</reference>
<dbReference type="SUPFAM" id="SSF158573">
    <property type="entry name" value="GINS helical bundle-like"/>
    <property type="match status" value="1"/>
</dbReference>
<dbReference type="InterPro" id="IPR038437">
    <property type="entry name" value="GINS_Psf3_sf"/>
</dbReference>
<name>A0A9J6DBR7_RHIMP</name>
<dbReference type="EMBL" id="JABSTU010000010">
    <property type="protein sequence ID" value="KAH8019278.1"/>
    <property type="molecule type" value="Genomic_DNA"/>
</dbReference>
<dbReference type="CDD" id="cd11713">
    <property type="entry name" value="GINS_A_psf3"/>
    <property type="match status" value="1"/>
</dbReference>
<comment type="caution">
    <text evidence="2">The sequence shown here is derived from an EMBL/GenBank/DDBJ whole genome shotgun (WGS) entry which is preliminary data.</text>
</comment>
<reference evidence="2" key="2">
    <citation type="submission" date="2021-09" db="EMBL/GenBank/DDBJ databases">
        <authorList>
            <person name="Jia N."/>
            <person name="Wang J."/>
            <person name="Shi W."/>
            <person name="Du L."/>
            <person name="Sun Y."/>
            <person name="Zhan W."/>
            <person name="Jiang J."/>
            <person name="Wang Q."/>
            <person name="Zhang B."/>
            <person name="Ji P."/>
            <person name="Sakyi L.B."/>
            <person name="Cui X."/>
            <person name="Yuan T."/>
            <person name="Jiang B."/>
            <person name="Yang W."/>
            <person name="Lam T.T.-Y."/>
            <person name="Chang Q."/>
            <person name="Ding S."/>
            <person name="Wang X."/>
            <person name="Zhu J."/>
            <person name="Ruan X."/>
            <person name="Zhao L."/>
            <person name="Wei J."/>
            <person name="Que T."/>
            <person name="Du C."/>
            <person name="Cheng J."/>
            <person name="Dai P."/>
            <person name="Han X."/>
            <person name="Huang E."/>
            <person name="Gao Y."/>
            <person name="Liu J."/>
            <person name="Shao H."/>
            <person name="Ye R."/>
            <person name="Li L."/>
            <person name="Wei W."/>
            <person name="Wang X."/>
            <person name="Wang C."/>
            <person name="Huo Q."/>
            <person name="Li W."/>
            <person name="Guo W."/>
            <person name="Chen H."/>
            <person name="Chen S."/>
            <person name="Zhou L."/>
            <person name="Zhou L."/>
            <person name="Ni X."/>
            <person name="Tian J."/>
            <person name="Zhou Y."/>
            <person name="Sheng Y."/>
            <person name="Liu T."/>
            <person name="Pan Y."/>
            <person name="Xia L."/>
            <person name="Li J."/>
            <person name="Zhao F."/>
            <person name="Cao W."/>
        </authorList>
    </citation>
    <scope>NUCLEOTIDE SEQUENCE</scope>
    <source>
        <strain evidence="2">Rmic-2018</strain>
        <tissue evidence="2">Larvae</tissue>
    </source>
</reference>
<keyword evidence="1" id="KW-0812">Transmembrane</keyword>
<keyword evidence="1" id="KW-1133">Transmembrane helix</keyword>
<protein>
    <submittedName>
        <fullName evidence="2">Uncharacterized protein</fullName>
    </submittedName>
</protein>
<dbReference type="VEuPathDB" id="VectorBase:LOC119176207"/>
<accession>A0A9J6DBR7</accession>
<keyword evidence="1" id="KW-0472">Membrane</keyword>
<evidence type="ECO:0000313" key="2">
    <source>
        <dbReference type="EMBL" id="KAH8019278.1"/>
    </source>
</evidence>
<dbReference type="AlphaFoldDB" id="A0A9J6DBR7"/>
<sequence length="244" mass="27220">MAMKVILFTIVEKAVTFYTDSVTSTMCRALDRDTAFLREVPNTVRCWHECKNEVFAVGHWTLSSRTESTDLASLAAKPERPEASLAMFSLAGFVGALSGAVVGIVWMSSVGLHTAGLTFTGRGHGALFVFPFLGRVRLAQNFPSRPRRRCSSSAQASFVAYFAADKAFKNRFRHIMDCSQGTLKEDALDVTVRLDMSERELFSLGREALDDLQRWMRRDSHKIATASMVTNHRKRKRAALTESS</sequence>
<evidence type="ECO:0000256" key="1">
    <source>
        <dbReference type="SAM" id="Phobius"/>
    </source>
</evidence>
<keyword evidence="3" id="KW-1185">Reference proteome</keyword>
<dbReference type="Gene3D" id="1.20.58.2050">
    <property type="match status" value="1"/>
</dbReference>